<protein>
    <submittedName>
        <fullName evidence="1">Uncharacterized protein</fullName>
    </submittedName>
</protein>
<reference evidence="1 2" key="1">
    <citation type="submission" date="2024-01" db="EMBL/GenBank/DDBJ databases">
        <title>The complete chloroplast genome sequence of Lithospermum erythrorhizon: insights into the phylogenetic relationship among Boraginaceae species and the maternal lineages of purple gromwells.</title>
        <authorList>
            <person name="Okada T."/>
            <person name="Watanabe K."/>
        </authorList>
    </citation>
    <scope>NUCLEOTIDE SEQUENCE [LARGE SCALE GENOMIC DNA]</scope>
</reference>
<dbReference type="PANTHER" id="PTHR36017">
    <property type="entry name" value="EMBRYO DEFECTIVE 1381"/>
    <property type="match status" value="1"/>
</dbReference>
<dbReference type="PANTHER" id="PTHR36017:SF1">
    <property type="entry name" value="EMBRYO DEFECTIVE 1381"/>
    <property type="match status" value="1"/>
</dbReference>
<keyword evidence="2" id="KW-1185">Reference proteome</keyword>
<comment type="caution">
    <text evidence="1">The sequence shown here is derived from an EMBL/GenBank/DDBJ whole genome shotgun (WGS) entry which is preliminary data.</text>
</comment>
<dbReference type="EMBL" id="BAABME010006880">
    <property type="protein sequence ID" value="GAA0169541.1"/>
    <property type="molecule type" value="Genomic_DNA"/>
</dbReference>
<organism evidence="1 2">
    <name type="scientific">Lithospermum erythrorhizon</name>
    <name type="common">Purple gromwell</name>
    <name type="synonym">Lithospermum officinale var. erythrorhizon</name>
    <dbReference type="NCBI Taxonomy" id="34254"/>
    <lineage>
        <taxon>Eukaryota</taxon>
        <taxon>Viridiplantae</taxon>
        <taxon>Streptophyta</taxon>
        <taxon>Embryophyta</taxon>
        <taxon>Tracheophyta</taxon>
        <taxon>Spermatophyta</taxon>
        <taxon>Magnoliopsida</taxon>
        <taxon>eudicotyledons</taxon>
        <taxon>Gunneridae</taxon>
        <taxon>Pentapetalae</taxon>
        <taxon>asterids</taxon>
        <taxon>lamiids</taxon>
        <taxon>Boraginales</taxon>
        <taxon>Boraginaceae</taxon>
        <taxon>Boraginoideae</taxon>
        <taxon>Lithospermeae</taxon>
        <taxon>Lithospermum</taxon>
    </lineage>
</organism>
<evidence type="ECO:0000313" key="1">
    <source>
        <dbReference type="EMBL" id="GAA0169541.1"/>
    </source>
</evidence>
<dbReference type="AlphaFoldDB" id="A0AAV3R1S3"/>
<sequence length="378" mass="42765">MNQKAWRIIPRPLMETVLNSHAQQPRVPQPLILHGPRGAGKTTLIVERLLDKWNTGPHLTGYVDLAESIKENHPKHGHSYPWSSWYNCPPPPLQSLRVQLEQCLESMAKKGINLGLISSHQIFKTLNKWHGISTALKQILEKDNVSGAIMTSRRKDLSLWDRAVSKLSVRCDLEESVGKRVVSLEEASYYKEAMAALELAKEVISLQQMKRGNAIKELNRTGGFSRTLAHSATDWPLLLLELLSAAAEIDYFQPKLVINNIEVLKHAVLSDDTSVCGSLYHDSLIWRIIALGANERCLPVFLVTSDGYYSYRAFMDFGFPDIFISREMFGWSPAEAKLHMVGDYFTSSEWSVLVEVLGPNSRHLFEVFALKLSNHFQK</sequence>
<gene>
    <name evidence="1" type="ORF">LIER_23997</name>
</gene>
<dbReference type="Proteomes" id="UP001454036">
    <property type="component" value="Unassembled WGS sequence"/>
</dbReference>
<proteinExistence type="predicted"/>
<accession>A0AAV3R1S3</accession>
<evidence type="ECO:0000313" key="2">
    <source>
        <dbReference type="Proteomes" id="UP001454036"/>
    </source>
</evidence>
<name>A0AAV3R1S3_LITER</name>